<keyword evidence="3" id="KW-1185">Reference proteome</keyword>
<feature type="region of interest" description="Disordered" evidence="1">
    <location>
        <begin position="113"/>
        <end position="179"/>
    </location>
</feature>
<evidence type="ECO:0000256" key="1">
    <source>
        <dbReference type="SAM" id="MobiDB-lite"/>
    </source>
</evidence>
<evidence type="ECO:0000313" key="2">
    <source>
        <dbReference type="EMBL" id="GFF20331.1"/>
    </source>
</evidence>
<gene>
    <name evidence="2" type="ORF">ATEIFO6365_0012008700</name>
</gene>
<dbReference type="VEuPathDB" id="FungiDB:ATEG_08051"/>
<proteinExistence type="predicted"/>
<dbReference type="AlphaFoldDB" id="A0A5M3ZAV0"/>
<dbReference type="Proteomes" id="UP000452235">
    <property type="component" value="Unassembled WGS sequence"/>
</dbReference>
<dbReference type="EMBL" id="BLJY01000012">
    <property type="protein sequence ID" value="GFF20331.1"/>
    <property type="molecule type" value="Genomic_DNA"/>
</dbReference>
<reference evidence="2 3" key="1">
    <citation type="submission" date="2020-01" db="EMBL/GenBank/DDBJ databases">
        <title>Aspergillus terreus IFO 6365 whole genome shotgun sequence.</title>
        <authorList>
            <person name="Kanamasa S."/>
            <person name="Takahashi H."/>
        </authorList>
    </citation>
    <scope>NUCLEOTIDE SEQUENCE [LARGE SCALE GENOMIC DNA]</scope>
    <source>
        <strain evidence="2 3">IFO 6365</strain>
    </source>
</reference>
<comment type="caution">
    <text evidence="2">The sequence shown here is derived from an EMBL/GenBank/DDBJ whole genome shotgun (WGS) entry which is preliminary data.</text>
</comment>
<accession>A0A5M3ZAV0</accession>
<protein>
    <submittedName>
        <fullName evidence="2">Uncharacterized protein</fullName>
    </submittedName>
</protein>
<dbReference type="OrthoDB" id="4471293at2759"/>
<sequence length="329" mass="37398">MARTELDCYCRNQEAVITLQALVEAGFDANIVTLRGIDKLKSGGYEPKVVPGGRPIQGPDGTRYTGIMMVTALIYVTGIGRRSEDESFYLVNPDPSHLQCDLVLDPASRIARDLDENSAAPTHFRPRTDAERMKQQEEEEKKKNDEKCKAEQEKVHEQQRREREAKRAEGRPWADDPTVQLTESIDSMFAQRPLSHQVYPGRDLTDSDFIYDILVYTGDGDKILRRLVVDFRTDVNIMSDEVYQWLHMKASAYDEAQSVRLPGRGDEKPLGTVAVQWSLVGDSSIYHTRFYVVKGWHTDLVLGRPSVKELQLYRKDAGVVSRLNTSYRG</sequence>
<evidence type="ECO:0000313" key="3">
    <source>
        <dbReference type="Proteomes" id="UP000452235"/>
    </source>
</evidence>
<feature type="compositionally biased region" description="Basic and acidic residues" evidence="1">
    <location>
        <begin position="126"/>
        <end position="174"/>
    </location>
</feature>
<name>A0A5M3ZAV0_ASPTE</name>
<organism evidence="2 3">
    <name type="scientific">Aspergillus terreus</name>
    <dbReference type="NCBI Taxonomy" id="33178"/>
    <lineage>
        <taxon>Eukaryota</taxon>
        <taxon>Fungi</taxon>
        <taxon>Dikarya</taxon>
        <taxon>Ascomycota</taxon>
        <taxon>Pezizomycotina</taxon>
        <taxon>Eurotiomycetes</taxon>
        <taxon>Eurotiomycetidae</taxon>
        <taxon>Eurotiales</taxon>
        <taxon>Aspergillaceae</taxon>
        <taxon>Aspergillus</taxon>
        <taxon>Aspergillus subgen. Circumdati</taxon>
    </lineage>
</organism>
<dbReference type="VEuPathDB" id="FungiDB:ATEG_08052"/>